<evidence type="ECO:0000256" key="5">
    <source>
        <dbReference type="SAM" id="MobiDB-lite"/>
    </source>
</evidence>
<dbReference type="PROSITE" id="PS50977">
    <property type="entry name" value="HTH_TETR_2"/>
    <property type="match status" value="1"/>
</dbReference>
<sequence length="246" mass="26615">MDGKPGLRERKKQRTHAAISEAAITLFLEHGFNQVSVAQVAEAAEVSKRTLFAYFPAKEDLVAHRLADHETELARVVKAGPPGTAPLTTLREHFLQRLRERDPITGLNDHPQVLRLTRMILDTPSLVARMDRFKTGAERALAQALQETADTPELTARLAAVQIVAVQWALAGDNAERLTYGESADARYAGAVADAEHAFALLENGLRQLTGSDSWPSDQPGDAGRSSAGQSGRSANGSAMSRSTLR</sequence>
<dbReference type="PRINTS" id="PR00455">
    <property type="entry name" value="HTHTETR"/>
</dbReference>
<evidence type="ECO:0000259" key="6">
    <source>
        <dbReference type="PROSITE" id="PS50977"/>
    </source>
</evidence>
<dbReference type="GO" id="GO:0000976">
    <property type="term" value="F:transcription cis-regulatory region binding"/>
    <property type="evidence" value="ECO:0007669"/>
    <property type="project" value="TreeGrafter"/>
</dbReference>
<keyword evidence="1" id="KW-0805">Transcription regulation</keyword>
<dbReference type="AlphaFoldDB" id="A0A8J3V0Z4"/>
<name>A0A8J3V0Z4_9ACTN</name>
<reference evidence="7" key="1">
    <citation type="submission" date="2021-01" db="EMBL/GenBank/DDBJ databases">
        <title>Whole genome shotgun sequence of Planotetraspora thailandica NBRC 104271.</title>
        <authorList>
            <person name="Komaki H."/>
            <person name="Tamura T."/>
        </authorList>
    </citation>
    <scope>NUCLEOTIDE SEQUENCE</scope>
    <source>
        <strain evidence="7">NBRC 104271</strain>
    </source>
</reference>
<evidence type="ECO:0000256" key="4">
    <source>
        <dbReference type="PROSITE-ProRule" id="PRU00335"/>
    </source>
</evidence>
<keyword evidence="8" id="KW-1185">Reference proteome</keyword>
<keyword evidence="2 4" id="KW-0238">DNA-binding</keyword>
<evidence type="ECO:0000256" key="2">
    <source>
        <dbReference type="ARBA" id="ARBA00023125"/>
    </source>
</evidence>
<feature type="domain" description="HTH tetR-type" evidence="6">
    <location>
        <begin position="13"/>
        <end position="73"/>
    </location>
</feature>
<evidence type="ECO:0000256" key="3">
    <source>
        <dbReference type="ARBA" id="ARBA00023163"/>
    </source>
</evidence>
<feature type="region of interest" description="Disordered" evidence="5">
    <location>
        <begin position="210"/>
        <end position="246"/>
    </location>
</feature>
<organism evidence="7 8">
    <name type="scientific">Planotetraspora thailandica</name>
    <dbReference type="NCBI Taxonomy" id="487172"/>
    <lineage>
        <taxon>Bacteria</taxon>
        <taxon>Bacillati</taxon>
        <taxon>Actinomycetota</taxon>
        <taxon>Actinomycetes</taxon>
        <taxon>Streptosporangiales</taxon>
        <taxon>Streptosporangiaceae</taxon>
        <taxon>Planotetraspora</taxon>
    </lineage>
</organism>
<dbReference type="SUPFAM" id="SSF46689">
    <property type="entry name" value="Homeodomain-like"/>
    <property type="match status" value="1"/>
</dbReference>
<comment type="caution">
    <text evidence="7">The sequence shown here is derived from an EMBL/GenBank/DDBJ whole genome shotgun (WGS) entry which is preliminary data.</text>
</comment>
<evidence type="ECO:0000313" key="7">
    <source>
        <dbReference type="EMBL" id="GII52079.1"/>
    </source>
</evidence>
<keyword evidence="3" id="KW-0804">Transcription</keyword>
<dbReference type="EMBL" id="BOOR01000004">
    <property type="protein sequence ID" value="GII52079.1"/>
    <property type="molecule type" value="Genomic_DNA"/>
</dbReference>
<dbReference type="InterPro" id="IPR050109">
    <property type="entry name" value="HTH-type_TetR-like_transc_reg"/>
</dbReference>
<dbReference type="InterPro" id="IPR023772">
    <property type="entry name" value="DNA-bd_HTH_TetR-type_CS"/>
</dbReference>
<proteinExistence type="predicted"/>
<feature type="DNA-binding region" description="H-T-H motif" evidence="4">
    <location>
        <begin position="36"/>
        <end position="55"/>
    </location>
</feature>
<dbReference type="InterPro" id="IPR009057">
    <property type="entry name" value="Homeodomain-like_sf"/>
</dbReference>
<dbReference type="PANTHER" id="PTHR30055">
    <property type="entry name" value="HTH-TYPE TRANSCRIPTIONAL REGULATOR RUTR"/>
    <property type="match status" value="1"/>
</dbReference>
<dbReference type="Proteomes" id="UP000605992">
    <property type="component" value="Unassembled WGS sequence"/>
</dbReference>
<dbReference type="RefSeq" id="WP_203942379.1">
    <property type="nucleotide sequence ID" value="NZ_BOOR01000004.1"/>
</dbReference>
<accession>A0A8J3V0Z4</accession>
<dbReference type="Pfam" id="PF00440">
    <property type="entry name" value="TetR_N"/>
    <property type="match status" value="1"/>
</dbReference>
<evidence type="ECO:0000256" key="1">
    <source>
        <dbReference type="ARBA" id="ARBA00023015"/>
    </source>
</evidence>
<dbReference type="PROSITE" id="PS01081">
    <property type="entry name" value="HTH_TETR_1"/>
    <property type="match status" value="1"/>
</dbReference>
<dbReference type="Gene3D" id="1.10.357.10">
    <property type="entry name" value="Tetracycline Repressor, domain 2"/>
    <property type="match status" value="1"/>
</dbReference>
<feature type="compositionally biased region" description="Low complexity" evidence="5">
    <location>
        <begin position="221"/>
        <end position="239"/>
    </location>
</feature>
<dbReference type="GO" id="GO:0003700">
    <property type="term" value="F:DNA-binding transcription factor activity"/>
    <property type="evidence" value="ECO:0007669"/>
    <property type="project" value="TreeGrafter"/>
</dbReference>
<dbReference type="PANTHER" id="PTHR30055:SF234">
    <property type="entry name" value="HTH-TYPE TRANSCRIPTIONAL REGULATOR BETI"/>
    <property type="match status" value="1"/>
</dbReference>
<gene>
    <name evidence="7" type="ORF">Pth03_04680</name>
</gene>
<protein>
    <submittedName>
        <fullName evidence="7">TetR family transcriptional regulator</fullName>
    </submittedName>
</protein>
<dbReference type="InterPro" id="IPR001647">
    <property type="entry name" value="HTH_TetR"/>
</dbReference>
<evidence type="ECO:0000313" key="8">
    <source>
        <dbReference type="Proteomes" id="UP000605992"/>
    </source>
</evidence>